<proteinExistence type="predicted"/>
<keyword evidence="5" id="KW-1185">Reference proteome</keyword>
<evidence type="ECO:0000313" key="5">
    <source>
        <dbReference type="Proteomes" id="UP001377567"/>
    </source>
</evidence>
<evidence type="ECO:0000259" key="3">
    <source>
        <dbReference type="PROSITE" id="PS51820"/>
    </source>
</evidence>
<keyword evidence="2" id="KW-0732">Signal</keyword>
<dbReference type="InterPro" id="IPR011658">
    <property type="entry name" value="PA14_dom"/>
</dbReference>
<dbReference type="Proteomes" id="UP001377567">
    <property type="component" value="Unassembled WGS sequence"/>
</dbReference>
<feature type="compositionally biased region" description="Polar residues" evidence="1">
    <location>
        <begin position="347"/>
        <end position="363"/>
    </location>
</feature>
<reference evidence="4 5" key="1">
    <citation type="journal article" date="2023" name="Elife">
        <title>Identification of key yeast species and microbe-microbe interactions impacting larval growth of Drosophila in the wild.</title>
        <authorList>
            <person name="Mure A."/>
            <person name="Sugiura Y."/>
            <person name="Maeda R."/>
            <person name="Honda K."/>
            <person name="Sakurai N."/>
            <person name="Takahashi Y."/>
            <person name="Watada M."/>
            <person name="Katoh T."/>
            <person name="Gotoh A."/>
            <person name="Gotoh Y."/>
            <person name="Taniguchi I."/>
            <person name="Nakamura K."/>
            <person name="Hayashi T."/>
            <person name="Katayama T."/>
            <person name="Uemura T."/>
            <person name="Hattori Y."/>
        </authorList>
    </citation>
    <scope>NUCLEOTIDE SEQUENCE [LARGE SCALE GENOMIC DNA]</scope>
    <source>
        <strain evidence="4 5">KH-74</strain>
    </source>
</reference>
<evidence type="ECO:0000256" key="2">
    <source>
        <dbReference type="SAM" id="SignalP"/>
    </source>
</evidence>
<protein>
    <recommendedName>
        <fullName evidence="3">PA14 domain-containing protein</fullName>
    </recommendedName>
</protein>
<feature type="domain" description="PA14" evidence="3">
    <location>
        <begin position="60"/>
        <end position="231"/>
    </location>
</feature>
<name>A0AAV5S4D0_MAUHU</name>
<feature type="compositionally biased region" description="Basic and acidic residues" evidence="1">
    <location>
        <begin position="491"/>
        <end position="501"/>
    </location>
</feature>
<feature type="compositionally biased region" description="Basic and acidic residues" evidence="1">
    <location>
        <begin position="430"/>
        <end position="439"/>
    </location>
</feature>
<feature type="compositionally biased region" description="Low complexity" evidence="1">
    <location>
        <begin position="542"/>
        <end position="553"/>
    </location>
</feature>
<dbReference type="PROSITE" id="PS51820">
    <property type="entry name" value="PA14"/>
    <property type="match status" value="1"/>
</dbReference>
<feature type="compositionally biased region" description="Polar residues" evidence="1">
    <location>
        <begin position="375"/>
        <end position="391"/>
    </location>
</feature>
<evidence type="ECO:0000313" key="4">
    <source>
        <dbReference type="EMBL" id="GMM58107.1"/>
    </source>
</evidence>
<gene>
    <name evidence="4" type="ORF">DAKH74_047230</name>
</gene>
<dbReference type="Gene3D" id="2.60.120.1560">
    <property type="match status" value="1"/>
</dbReference>
<feature type="signal peptide" evidence="2">
    <location>
        <begin position="1"/>
        <end position="23"/>
    </location>
</feature>
<dbReference type="InterPro" id="IPR037524">
    <property type="entry name" value="PA14/GLEYA"/>
</dbReference>
<comment type="caution">
    <text evidence="4">The sequence shown here is derived from an EMBL/GenBank/DDBJ whole genome shotgun (WGS) entry which is preliminary data.</text>
</comment>
<dbReference type="Pfam" id="PF07691">
    <property type="entry name" value="PA14"/>
    <property type="match status" value="1"/>
</dbReference>
<dbReference type="AlphaFoldDB" id="A0AAV5S4D0"/>
<feature type="region of interest" description="Disordered" evidence="1">
    <location>
        <begin position="344"/>
        <end position="618"/>
    </location>
</feature>
<dbReference type="EMBL" id="BTGD01000018">
    <property type="protein sequence ID" value="GMM58107.1"/>
    <property type="molecule type" value="Genomic_DNA"/>
</dbReference>
<sequence>MLNLAVYFLGGTVLLSHLTPVNAWESLETCQLPNNMAITQGWGFNLLDPPFSSSSDLSRSLNSLVNDTSRSDSTWSTGAMNLDFTILCDDPRFSDPDGLEFMQENLHTTSMSLAAQTNFKPKISGEYTFTIETIGGAAMFEFQTLPDALCCENVYQDQYLQKVYDGRKAIKVISSDGLRKTSSLTINLEGGVTYFMAVFYVNLHGDANLKFTVTLPTGENVTDFTGLSSYMKNMDGYKCDDTTTTLWEYSPWTQTYNSTYSTSTTSKYEYQIERYKITTVYYVYTSTASGSSSTASVMPLSIGSSAPSYHSTIVSSATASTTPLSTTKSEFSSISEDAIALSRSDHSTTASFPNSIDTVAQRSDSADVEDIVSTVGATESETSAKPVNSDNLDGIGRSKDVSSMPTGTKTHIATNTDNREVLSSEVTQDVDSKTEKSDISDTQSISSTGGFRNDTDVMTTSNTATNAEALSQTNSKLTAQTTTGGYDVTDLDNRNGIDADARTGVSGSSLSLGNVADGGRGSDENLQDVQSGLQAATPGYTNANNNIPDNSNNAGHSVSKSPEHVTNVASEPGNNAVQQGSGYVAAESNDANNTPNSAKGTRAPPQSPNTSQSLIPSGISLKPYGTDQNGIVAVESSQVSAINGQSPTVVVSAVPNIAGRLNTVLSVASSSYQQGTFHKRLMTRCTLFYIFENPKRTLTKGVRGTAHHNDTLRVDLQHSIHDQLEEQHIAQGATV</sequence>
<accession>A0AAV5S4D0</accession>
<organism evidence="4 5">
    <name type="scientific">Maudiozyma humilis</name>
    <name type="common">Sour dough yeast</name>
    <name type="synonym">Kazachstania humilis</name>
    <dbReference type="NCBI Taxonomy" id="51915"/>
    <lineage>
        <taxon>Eukaryota</taxon>
        <taxon>Fungi</taxon>
        <taxon>Dikarya</taxon>
        <taxon>Ascomycota</taxon>
        <taxon>Saccharomycotina</taxon>
        <taxon>Saccharomycetes</taxon>
        <taxon>Saccharomycetales</taxon>
        <taxon>Saccharomycetaceae</taxon>
        <taxon>Maudiozyma</taxon>
    </lineage>
</organism>
<feature type="compositionally biased region" description="Polar residues" evidence="1">
    <location>
        <begin position="401"/>
        <end position="416"/>
    </location>
</feature>
<feature type="compositionally biased region" description="Polar residues" evidence="1">
    <location>
        <begin position="567"/>
        <end position="581"/>
    </location>
</feature>
<feature type="chain" id="PRO_5043506932" description="PA14 domain-containing protein" evidence="2">
    <location>
        <begin position="24"/>
        <end position="735"/>
    </location>
</feature>
<feature type="compositionally biased region" description="Polar residues" evidence="1">
    <location>
        <begin position="589"/>
        <end position="599"/>
    </location>
</feature>
<feature type="compositionally biased region" description="Polar residues" evidence="1">
    <location>
        <begin position="456"/>
        <end position="484"/>
    </location>
</feature>
<evidence type="ECO:0000256" key="1">
    <source>
        <dbReference type="SAM" id="MobiDB-lite"/>
    </source>
</evidence>
<feature type="compositionally biased region" description="Low complexity" evidence="1">
    <location>
        <begin position="440"/>
        <end position="450"/>
    </location>
</feature>